<keyword evidence="1" id="KW-0808">Transferase</keyword>
<evidence type="ECO:0000313" key="5">
    <source>
        <dbReference type="EMBL" id="CAD9674732.1"/>
    </source>
</evidence>
<dbReference type="EMBL" id="HBHJ01008998">
    <property type="protein sequence ID" value="CAD9674732.1"/>
    <property type="molecule type" value="Transcribed_RNA"/>
</dbReference>
<organism evidence="5">
    <name type="scientific">Rhizochromulina marina</name>
    <dbReference type="NCBI Taxonomy" id="1034831"/>
    <lineage>
        <taxon>Eukaryota</taxon>
        <taxon>Sar</taxon>
        <taxon>Stramenopiles</taxon>
        <taxon>Ochrophyta</taxon>
        <taxon>Dictyochophyceae</taxon>
        <taxon>Rhizochromulinales</taxon>
        <taxon>Rhizochromulina</taxon>
    </lineage>
</organism>
<evidence type="ECO:0000259" key="3">
    <source>
        <dbReference type="Pfam" id="PF00534"/>
    </source>
</evidence>
<feature type="domain" description="Glycosyltransferase subfamily 4-like N-terminal" evidence="4">
    <location>
        <begin position="41"/>
        <end position="199"/>
    </location>
</feature>
<dbReference type="Pfam" id="PF00534">
    <property type="entry name" value="Glycos_transf_1"/>
    <property type="match status" value="1"/>
</dbReference>
<keyword evidence="2" id="KW-0812">Transmembrane</keyword>
<dbReference type="GO" id="GO:0016757">
    <property type="term" value="F:glycosyltransferase activity"/>
    <property type="evidence" value="ECO:0007669"/>
    <property type="project" value="UniProtKB-KW"/>
</dbReference>
<evidence type="ECO:0000259" key="4">
    <source>
        <dbReference type="Pfam" id="PF13439"/>
    </source>
</evidence>
<dbReference type="PANTHER" id="PTHR45947">
    <property type="entry name" value="SULFOQUINOVOSYL TRANSFERASE SQD2"/>
    <property type="match status" value="1"/>
</dbReference>
<reference evidence="5" key="1">
    <citation type="submission" date="2021-01" db="EMBL/GenBank/DDBJ databases">
        <authorList>
            <person name="Corre E."/>
            <person name="Pelletier E."/>
            <person name="Niang G."/>
            <person name="Scheremetjew M."/>
            <person name="Finn R."/>
            <person name="Kale V."/>
            <person name="Holt S."/>
            <person name="Cochrane G."/>
            <person name="Meng A."/>
            <person name="Brown T."/>
            <person name="Cohen L."/>
        </authorList>
    </citation>
    <scope>NUCLEOTIDE SEQUENCE</scope>
    <source>
        <strain evidence="5">CCMP1243</strain>
    </source>
</reference>
<dbReference type="Pfam" id="PF13439">
    <property type="entry name" value="Glyco_transf_4"/>
    <property type="match status" value="1"/>
</dbReference>
<gene>
    <name evidence="5" type="ORF">RMAR1173_LOCUS5843</name>
</gene>
<feature type="transmembrane region" description="Helical" evidence="2">
    <location>
        <begin position="430"/>
        <end position="456"/>
    </location>
</feature>
<dbReference type="InterPro" id="IPR001296">
    <property type="entry name" value="Glyco_trans_1"/>
</dbReference>
<protein>
    <recommendedName>
        <fullName evidence="6">Glycosyltransferase subfamily 4-like N-terminal domain-containing protein</fullName>
    </recommendedName>
</protein>
<dbReference type="PANTHER" id="PTHR45947:SF3">
    <property type="entry name" value="SULFOQUINOVOSYL TRANSFERASE SQD2"/>
    <property type="match status" value="1"/>
</dbReference>
<keyword evidence="2" id="KW-1133">Transmembrane helix</keyword>
<accession>A0A7S2RLM0</accession>
<proteinExistence type="predicted"/>
<name>A0A7S2RLM0_9STRA</name>
<keyword evidence="2" id="KW-0472">Membrane</keyword>
<feature type="domain" description="Glycosyl transferase family 1" evidence="3">
    <location>
        <begin position="234"/>
        <end position="374"/>
    </location>
</feature>
<dbReference type="InterPro" id="IPR028098">
    <property type="entry name" value="Glyco_trans_4-like_N"/>
</dbReference>
<evidence type="ECO:0000256" key="2">
    <source>
        <dbReference type="SAM" id="Phobius"/>
    </source>
</evidence>
<sequence length="494" mass="55723">MQGDTPRNNSAWPIVEPECDRTGDGQGMNVLLYSHSLPPWVDGVSTRFRAHIKMLEERGHQVDLLTIEPELEPSVRKCAHSTEVLTSRCLYWYPAKRFPDLTVANLAKVWRACRQSQADVMHVTMCPAMPLFYICTAILDIPLMVSIHTDSVTLLNKCKQPWWVVQIVKALEPLGSWVCDAAYTVSPSYSAILLQRGIKCMDVTWGGYANPDVFRPERRFEGHWRERLTFGHPEGFIICYAGRISPEKDIDFLVELTRQFKDRGVWLALIGDGPAAEDFVHLHGEEHQVYFVPKFLGQNELAQVYASVDVVTSASTFETFGYTALEAMQCGTPFLGPRAQGFRDVVSHGKGGYLFDARDLSSAAHYLELLLNERTELFPRDGVVAAVADFTALNCLKRTLVAYERVKAKRHATKQSLDPVTRVLVRTLRIFSALVMVVFMAINWILLSAPYSYVAVCDLAARARRTAGGMWDRRMRFTNLTRNRVLVGSQVVNS</sequence>
<dbReference type="Gene3D" id="3.40.50.2000">
    <property type="entry name" value="Glycogen Phosphorylase B"/>
    <property type="match status" value="2"/>
</dbReference>
<dbReference type="AlphaFoldDB" id="A0A7S2RLM0"/>
<evidence type="ECO:0008006" key="6">
    <source>
        <dbReference type="Google" id="ProtNLM"/>
    </source>
</evidence>
<evidence type="ECO:0000256" key="1">
    <source>
        <dbReference type="ARBA" id="ARBA00022676"/>
    </source>
</evidence>
<dbReference type="InterPro" id="IPR050194">
    <property type="entry name" value="Glycosyltransferase_grp1"/>
</dbReference>
<keyword evidence="1" id="KW-0328">Glycosyltransferase</keyword>
<dbReference type="SUPFAM" id="SSF53756">
    <property type="entry name" value="UDP-Glycosyltransferase/glycogen phosphorylase"/>
    <property type="match status" value="1"/>
</dbReference>